<keyword evidence="4" id="KW-1185">Reference proteome</keyword>
<gene>
    <name evidence="3" type="ORF">BGZ99_002358</name>
</gene>
<reference evidence="3" key="1">
    <citation type="journal article" date="2020" name="Fungal Divers.">
        <title>Resolving the Mortierellaceae phylogeny through synthesis of multi-gene phylogenetics and phylogenomics.</title>
        <authorList>
            <person name="Vandepol N."/>
            <person name="Liber J."/>
            <person name="Desiro A."/>
            <person name="Na H."/>
            <person name="Kennedy M."/>
            <person name="Barry K."/>
            <person name="Grigoriev I.V."/>
            <person name="Miller A.N."/>
            <person name="O'Donnell K."/>
            <person name="Stajich J.E."/>
            <person name="Bonito G."/>
        </authorList>
    </citation>
    <scope>NUCLEOTIDE SEQUENCE</scope>
    <source>
        <strain evidence="3">REB-010B</strain>
    </source>
</reference>
<evidence type="ECO:0008006" key="5">
    <source>
        <dbReference type="Google" id="ProtNLM"/>
    </source>
</evidence>
<feature type="transmembrane region" description="Helical" evidence="2">
    <location>
        <begin position="101"/>
        <end position="119"/>
    </location>
</feature>
<keyword evidence="2" id="KW-0812">Transmembrane</keyword>
<keyword evidence="2" id="KW-1133">Transmembrane helix</keyword>
<keyword evidence="2" id="KW-0472">Membrane</keyword>
<evidence type="ECO:0000313" key="3">
    <source>
        <dbReference type="EMBL" id="KAG0329352.1"/>
    </source>
</evidence>
<feature type="region of interest" description="Disordered" evidence="1">
    <location>
        <begin position="68"/>
        <end position="99"/>
    </location>
</feature>
<dbReference type="InterPro" id="IPR036875">
    <property type="entry name" value="Znf_CCHC_sf"/>
</dbReference>
<evidence type="ECO:0000313" key="4">
    <source>
        <dbReference type="Proteomes" id="UP000738325"/>
    </source>
</evidence>
<dbReference type="Pfam" id="PF13917">
    <property type="entry name" value="zf-CCHC_3"/>
    <property type="match status" value="1"/>
</dbReference>
<sequence>MHKYNRNQGPKYSFAASRNKAPATQQCQKCLQYGHYTYDCKGERVYKPRPTRTQQLKKPLKLMEVKMEEDSLPNKDGLADKILKKKEDERKKKKSSRRSRITFSLSVILAFTVEIHIFQRQEQEQEQES</sequence>
<dbReference type="InterPro" id="IPR039715">
    <property type="entry name" value="ZCCHC10"/>
</dbReference>
<dbReference type="AlphaFoldDB" id="A0A9P6RWG9"/>
<dbReference type="GO" id="GO:0003676">
    <property type="term" value="F:nucleic acid binding"/>
    <property type="evidence" value="ECO:0007669"/>
    <property type="project" value="InterPro"/>
</dbReference>
<dbReference type="PANTHER" id="PTHR13491:SF0">
    <property type="entry name" value="ZINC FINGER CCHC DOMAIN-CONTAINING PROTEIN 10"/>
    <property type="match status" value="1"/>
</dbReference>
<protein>
    <recommendedName>
        <fullName evidence="5">Zinc finger CCHC domain-containing protein 10</fullName>
    </recommendedName>
</protein>
<dbReference type="GO" id="GO:0008270">
    <property type="term" value="F:zinc ion binding"/>
    <property type="evidence" value="ECO:0007669"/>
    <property type="project" value="InterPro"/>
</dbReference>
<dbReference type="SUPFAM" id="SSF57756">
    <property type="entry name" value="Retrovirus zinc finger-like domains"/>
    <property type="match status" value="1"/>
</dbReference>
<proteinExistence type="predicted"/>
<dbReference type="OrthoDB" id="437973at2759"/>
<feature type="compositionally biased region" description="Basic and acidic residues" evidence="1">
    <location>
        <begin position="68"/>
        <end position="90"/>
    </location>
</feature>
<dbReference type="Proteomes" id="UP000738325">
    <property type="component" value="Unassembled WGS sequence"/>
</dbReference>
<organism evidence="3 4">
    <name type="scientific">Dissophora globulifera</name>
    <dbReference type="NCBI Taxonomy" id="979702"/>
    <lineage>
        <taxon>Eukaryota</taxon>
        <taxon>Fungi</taxon>
        <taxon>Fungi incertae sedis</taxon>
        <taxon>Mucoromycota</taxon>
        <taxon>Mortierellomycotina</taxon>
        <taxon>Mortierellomycetes</taxon>
        <taxon>Mortierellales</taxon>
        <taxon>Mortierellaceae</taxon>
        <taxon>Dissophora</taxon>
    </lineage>
</organism>
<name>A0A9P6RWG9_9FUNG</name>
<comment type="caution">
    <text evidence="3">The sequence shown here is derived from an EMBL/GenBank/DDBJ whole genome shotgun (WGS) entry which is preliminary data.</text>
</comment>
<evidence type="ECO:0000256" key="1">
    <source>
        <dbReference type="SAM" id="MobiDB-lite"/>
    </source>
</evidence>
<accession>A0A9P6RWG9</accession>
<dbReference type="EMBL" id="JAAAIP010000017">
    <property type="protein sequence ID" value="KAG0329352.1"/>
    <property type="molecule type" value="Genomic_DNA"/>
</dbReference>
<dbReference type="PANTHER" id="PTHR13491">
    <property type="entry name" value="ZCCHC10 PROTEIN"/>
    <property type="match status" value="1"/>
</dbReference>
<evidence type="ECO:0000256" key="2">
    <source>
        <dbReference type="SAM" id="Phobius"/>
    </source>
</evidence>